<keyword evidence="5 8" id="KW-0067">ATP-binding</keyword>
<evidence type="ECO:0000256" key="4">
    <source>
        <dbReference type="ARBA" id="ARBA00022741"/>
    </source>
</evidence>
<keyword evidence="11" id="KW-1185">Reference proteome</keyword>
<sequence length="288" mass="31418">MAKSAVTIKNLHYTYPNTTSEALSNVSLTIKEQEFVAIVGQTGSGKSTLVSLIDGLIKPEKGDLDVAGLKINATTKAEDLSKIHHRVGFVFQFPEQQLFAETIEEDIAFGPRNLGWTPAQIKKSVDDALKMVGLPVELKTHSPFALSGGQMRRVAIAGVLAMKPQILILDEPTAGLDTQATNELLELIKQLNNKATTVIMVTHQMEQVARYADHVIAMSDGKVIADTTPRHLFSDSQQLAKLSLTLPVSVDIAQFLRKHGAKLENTEPLTLDSLADEIVKAMRGKENE</sequence>
<comment type="similarity">
    <text evidence="8">Belongs to the ABC transporter superfamily. Energy-coupling factor EcfA family.</text>
</comment>
<dbReference type="SMART" id="SM00382">
    <property type="entry name" value="AAA"/>
    <property type="match status" value="1"/>
</dbReference>
<evidence type="ECO:0000256" key="5">
    <source>
        <dbReference type="ARBA" id="ARBA00022840"/>
    </source>
</evidence>
<dbReference type="CDD" id="cd03225">
    <property type="entry name" value="ABC_cobalt_CbiO_domain1"/>
    <property type="match status" value="1"/>
</dbReference>
<keyword evidence="2 8" id="KW-0813">Transport</keyword>
<evidence type="ECO:0000256" key="1">
    <source>
        <dbReference type="ARBA" id="ARBA00004202"/>
    </source>
</evidence>
<keyword evidence="7 8" id="KW-0472">Membrane</keyword>
<organism evidence="10 11">
    <name type="scientific">Limosilactobacillus albertensis</name>
    <dbReference type="NCBI Taxonomy" id="2759752"/>
    <lineage>
        <taxon>Bacteria</taxon>
        <taxon>Bacillati</taxon>
        <taxon>Bacillota</taxon>
        <taxon>Bacilli</taxon>
        <taxon>Lactobacillales</taxon>
        <taxon>Lactobacillaceae</taxon>
        <taxon>Limosilactobacillus</taxon>
    </lineage>
</organism>
<keyword evidence="6" id="KW-1278">Translocase</keyword>
<dbReference type="AlphaFoldDB" id="A0A7W3TQL8"/>
<evidence type="ECO:0000259" key="9">
    <source>
        <dbReference type="PROSITE" id="PS50893"/>
    </source>
</evidence>
<evidence type="ECO:0000256" key="8">
    <source>
        <dbReference type="RuleBase" id="RU365104"/>
    </source>
</evidence>
<feature type="domain" description="ABC transporter" evidence="9">
    <location>
        <begin position="6"/>
        <end position="245"/>
    </location>
</feature>
<dbReference type="Gene3D" id="3.40.50.300">
    <property type="entry name" value="P-loop containing nucleotide triphosphate hydrolases"/>
    <property type="match status" value="1"/>
</dbReference>
<dbReference type="SUPFAM" id="SSF52540">
    <property type="entry name" value="P-loop containing nucleoside triphosphate hydrolases"/>
    <property type="match status" value="1"/>
</dbReference>
<dbReference type="InterPro" id="IPR017871">
    <property type="entry name" value="ABC_transporter-like_CS"/>
</dbReference>
<keyword evidence="3 8" id="KW-1003">Cell membrane</keyword>
<keyword evidence="4 8" id="KW-0547">Nucleotide-binding</keyword>
<gene>
    <name evidence="10" type="ORF">H5S40_02060</name>
</gene>
<evidence type="ECO:0000313" key="10">
    <source>
        <dbReference type="EMBL" id="MBB1068958.1"/>
    </source>
</evidence>
<dbReference type="GO" id="GO:0043190">
    <property type="term" value="C:ATP-binding cassette (ABC) transporter complex"/>
    <property type="evidence" value="ECO:0007669"/>
    <property type="project" value="TreeGrafter"/>
</dbReference>
<evidence type="ECO:0000256" key="2">
    <source>
        <dbReference type="ARBA" id="ARBA00022448"/>
    </source>
</evidence>
<evidence type="ECO:0000256" key="3">
    <source>
        <dbReference type="ARBA" id="ARBA00022475"/>
    </source>
</evidence>
<dbReference type="EMBL" id="JACIVC010000043">
    <property type="protein sequence ID" value="MBB1068958.1"/>
    <property type="molecule type" value="Genomic_DNA"/>
</dbReference>
<dbReference type="InterPro" id="IPR030946">
    <property type="entry name" value="EcfA2"/>
</dbReference>
<dbReference type="Proteomes" id="UP000518316">
    <property type="component" value="Unassembled WGS sequence"/>
</dbReference>
<protein>
    <recommendedName>
        <fullName evidence="8">Energy-coupling factor transporter ATP-binding protein EcfA2</fullName>
        <ecNumber evidence="8">7.-.-.-</ecNumber>
    </recommendedName>
</protein>
<dbReference type="RefSeq" id="WP_182597668.1">
    <property type="nucleotide sequence ID" value="NZ_JACIVC010000043.1"/>
</dbReference>
<evidence type="ECO:0000313" key="11">
    <source>
        <dbReference type="Proteomes" id="UP000518316"/>
    </source>
</evidence>
<dbReference type="Pfam" id="PF00005">
    <property type="entry name" value="ABC_tran"/>
    <property type="match status" value="1"/>
</dbReference>
<dbReference type="GO" id="GO:0042626">
    <property type="term" value="F:ATPase-coupled transmembrane transporter activity"/>
    <property type="evidence" value="ECO:0007669"/>
    <property type="project" value="TreeGrafter"/>
</dbReference>
<dbReference type="InterPro" id="IPR003439">
    <property type="entry name" value="ABC_transporter-like_ATP-bd"/>
</dbReference>
<accession>A0A7W3TQL8</accession>
<dbReference type="FunFam" id="3.40.50.300:FF:000224">
    <property type="entry name" value="Energy-coupling factor transporter ATP-binding protein EcfA"/>
    <property type="match status" value="1"/>
</dbReference>
<dbReference type="GO" id="GO:0005524">
    <property type="term" value="F:ATP binding"/>
    <property type="evidence" value="ECO:0007669"/>
    <property type="project" value="UniProtKB-UniRule"/>
</dbReference>
<comment type="subunit">
    <text evidence="8">Forms a stable energy-coupling factor (ECF) transporter complex composed of 2 membrane-embedded substrate-binding proteins (S component), 2 ATP-binding proteins (A component) and 2 transmembrane proteins (T component).</text>
</comment>
<dbReference type="EC" id="7.-.-.-" evidence="8"/>
<dbReference type="PROSITE" id="PS00211">
    <property type="entry name" value="ABC_TRANSPORTER_1"/>
    <property type="match status" value="1"/>
</dbReference>
<dbReference type="GO" id="GO:0016887">
    <property type="term" value="F:ATP hydrolysis activity"/>
    <property type="evidence" value="ECO:0007669"/>
    <property type="project" value="InterPro"/>
</dbReference>
<dbReference type="InterPro" id="IPR050095">
    <property type="entry name" value="ECF_ABC_transporter_ATP-bd"/>
</dbReference>
<comment type="function">
    <text evidence="8">ATP-binding (A) component of a common energy-coupling factor (ECF) ABC-transporter complex.</text>
</comment>
<dbReference type="PANTHER" id="PTHR43553:SF27">
    <property type="entry name" value="ENERGY-COUPLING FACTOR TRANSPORTER ATP-BINDING PROTEIN ECFA2"/>
    <property type="match status" value="1"/>
</dbReference>
<proteinExistence type="inferred from homology"/>
<dbReference type="PANTHER" id="PTHR43553">
    <property type="entry name" value="HEAVY METAL TRANSPORTER"/>
    <property type="match status" value="1"/>
</dbReference>
<reference evidence="10 11" key="1">
    <citation type="submission" date="2020-07" db="EMBL/GenBank/DDBJ databases">
        <title>Description of Limosilactobacillus balticus sp. nov., Limosilactobacillus agrestis sp. nov., Limosilactobacillus albertensis sp. nov., Limosilactobacillus rudii sp. nov., Limosilactobacillus fastidiosus sp. nov., five novel Limosilactobacillus species isolated from the vertebrate gastrointestinal tract, and proposal of 6 subspecies of Limosilactobacillus reuteri adapted to the gastrointestinal tract of specific vertebrate hosts.</title>
        <authorList>
            <person name="Li F."/>
            <person name="Cheng C."/>
            <person name="Zheng J."/>
            <person name="Quevedo R.M."/>
            <person name="Li J."/>
            <person name="Roos S."/>
            <person name="Gaenzle M.G."/>
            <person name="Walter J."/>
        </authorList>
    </citation>
    <scope>NUCLEOTIDE SEQUENCE [LARGE SCALE GENOMIC DNA]</scope>
    <source>
        <strain evidence="10 11">RRLNB_1_1</strain>
    </source>
</reference>
<evidence type="ECO:0000256" key="7">
    <source>
        <dbReference type="ARBA" id="ARBA00023136"/>
    </source>
</evidence>
<dbReference type="InterPro" id="IPR003593">
    <property type="entry name" value="AAA+_ATPase"/>
</dbReference>
<comment type="subcellular location">
    <subcellularLocation>
        <location evidence="1 8">Cell membrane</location>
        <topology evidence="1 8">Peripheral membrane protein</topology>
    </subcellularLocation>
</comment>
<dbReference type="InterPro" id="IPR015856">
    <property type="entry name" value="ABC_transpr_CbiO/EcfA_su"/>
</dbReference>
<name>A0A7W3TQL8_9LACO</name>
<dbReference type="NCBIfam" id="TIGR04521">
    <property type="entry name" value="ECF_ATPase_2"/>
    <property type="match status" value="1"/>
</dbReference>
<dbReference type="InterPro" id="IPR027417">
    <property type="entry name" value="P-loop_NTPase"/>
</dbReference>
<comment type="caution">
    <text evidence="10">The sequence shown here is derived from an EMBL/GenBank/DDBJ whole genome shotgun (WGS) entry which is preliminary data.</text>
</comment>
<dbReference type="PROSITE" id="PS50893">
    <property type="entry name" value="ABC_TRANSPORTER_2"/>
    <property type="match status" value="1"/>
</dbReference>
<evidence type="ECO:0000256" key="6">
    <source>
        <dbReference type="ARBA" id="ARBA00022967"/>
    </source>
</evidence>